<feature type="domain" description="Response regulatory" evidence="3">
    <location>
        <begin position="10"/>
        <end position="130"/>
    </location>
</feature>
<evidence type="ECO:0000259" key="3">
    <source>
        <dbReference type="PROSITE" id="PS50110"/>
    </source>
</evidence>
<dbReference type="InterPro" id="IPR050595">
    <property type="entry name" value="Bact_response_regulator"/>
</dbReference>
<gene>
    <name evidence="5" type="ORF">EGD98_08050</name>
</gene>
<dbReference type="Pfam" id="PF00072">
    <property type="entry name" value="Response_reg"/>
    <property type="match status" value="1"/>
</dbReference>
<feature type="domain" description="PAS" evidence="4">
    <location>
        <begin position="135"/>
        <end position="189"/>
    </location>
</feature>
<dbReference type="InterPro" id="IPR011006">
    <property type="entry name" value="CheY-like_superfamily"/>
</dbReference>
<dbReference type="NCBIfam" id="TIGR00229">
    <property type="entry name" value="sensory_box"/>
    <property type="match status" value="1"/>
</dbReference>
<dbReference type="EMBL" id="RKLQ01000001">
    <property type="protein sequence ID" value="MBX0303623.1"/>
    <property type="molecule type" value="Genomic_DNA"/>
</dbReference>
<evidence type="ECO:0000313" key="6">
    <source>
        <dbReference type="Proteomes" id="UP000783863"/>
    </source>
</evidence>
<dbReference type="PANTHER" id="PTHR44591">
    <property type="entry name" value="STRESS RESPONSE REGULATOR PROTEIN 1"/>
    <property type="match status" value="1"/>
</dbReference>
<dbReference type="PROSITE" id="PS50110">
    <property type="entry name" value="RESPONSE_REGULATORY"/>
    <property type="match status" value="1"/>
</dbReference>
<comment type="caution">
    <text evidence="5">The sequence shown here is derived from an EMBL/GenBank/DDBJ whole genome shotgun (WGS) entry which is preliminary data.</text>
</comment>
<dbReference type="Pfam" id="PF08448">
    <property type="entry name" value="PAS_4"/>
    <property type="match status" value="1"/>
</dbReference>
<dbReference type="AlphaFoldDB" id="A0A8J7YLY7"/>
<feature type="modified residue" description="4-aspartylphosphate" evidence="2">
    <location>
        <position position="65"/>
    </location>
</feature>
<keyword evidence="6" id="KW-1185">Reference proteome</keyword>
<dbReference type="SMART" id="SM00448">
    <property type="entry name" value="REC"/>
    <property type="match status" value="1"/>
</dbReference>
<dbReference type="InterPro" id="IPR001789">
    <property type="entry name" value="Sig_transdc_resp-reg_receiver"/>
</dbReference>
<name>A0A8J7YLY7_9EURY</name>
<dbReference type="PANTHER" id="PTHR44591:SF3">
    <property type="entry name" value="RESPONSE REGULATORY DOMAIN-CONTAINING PROTEIN"/>
    <property type="match status" value="1"/>
</dbReference>
<protein>
    <submittedName>
        <fullName evidence="5">Response regulator</fullName>
    </submittedName>
</protein>
<dbReference type="PROSITE" id="PS50112">
    <property type="entry name" value="PAS"/>
    <property type="match status" value="1"/>
</dbReference>
<evidence type="ECO:0000259" key="4">
    <source>
        <dbReference type="PROSITE" id="PS50112"/>
    </source>
</evidence>
<organism evidence="5 6">
    <name type="scientific">Haloarcula salinisoli</name>
    <dbReference type="NCBI Taxonomy" id="2487746"/>
    <lineage>
        <taxon>Archaea</taxon>
        <taxon>Methanobacteriati</taxon>
        <taxon>Methanobacteriota</taxon>
        <taxon>Stenosarchaea group</taxon>
        <taxon>Halobacteria</taxon>
        <taxon>Halobacteriales</taxon>
        <taxon>Haloarculaceae</taxon>
        <taxon>Haloarcula</taxon>
    </lineage>
</organism>
<dbReference type="GO" id="GO:0000160">
    <property type="term" value="P:phosphorelay signal transduction system"/>
    <property type="evidence" value="ECO:0007669"/>
    <property type="project" value="InterPro"/>
</dbReference>
<dbReference type="RefSeq" id="WP_220587818.1">
    <property type="nucleotide sequence ID" value="NZ_RKLQ01000001.1"/>
</dbReference>
<dbReference type="Gene3D" id="3.40.50.2300">
    <property type="match status" value="1"/>
</dbReference>
<dbReference type="SUPFAM" id="SSF52172">
    <property type="entry name" value="CheY-like"/>
    <property type="match status" value="1"/>
</dbReference>
<proteinExistence type="predicted"/>
<evidence type="ECO:0000313" key="5">
    <source>
        <dbReference type="EMBL" id="MBX0303623.1"/>
    </source>
</evidence>
<dbReference type="InterPro" id="IPR013656">
    <property type="entry name" value="PAS_4"/>
</dbReference>
<dbReference type="Proteomes" id="UP000783863">
    <property type="component" value="Unassembled WGS sequence"/>
</dbReference>
<evidence type="ECO:0000256" key="2">
    <source>
        <dbReference type="PROSITE-ProRule" id="PRU00169"/>
    </source>
</evidence>
<dbReference type="InterPro" id="IPR035965">
    <property type="entry name" value="PAS-like_dom_sf"/>
</dbReference>
<sequence length="248" mass="27671">MSDSSGDPIHVLHVDDDPRLCELVELYLERDRSGLDCRVRTETSTTAAFDAIHSDGATFDCVVSDYRMPGMNGIEFLERVRETHPELPVLLFSGEETNEVAAEIINAGVTDYLRKGYGTEQYAMLGRRVRHAIDSDGQFDATRETELDGVGVVGPDGHYRDADESYADCYGYDPEEIPGKHWAELHPDEEVKHIRTHVWPVVRDGGRWSGHSEGLRADGTTFTESKKVTTLEDGRLRIAVSELDESDG</sequence>
<accession>A0A8J7YLY7</accession>
<evidence type="ECO:0000256" key="1">
    <source>
        <dbReference type="ARBA" id="ARBA00022553"/>
    </source>
</evidence>
<dbReference type="Gene3D" id="3.30.450.20">
    <property type="entry name" value="PAS domain"/>
    <property type="match status" value="1"/>
</dbReference>
<keyword evidence="1 2" id="KW-0597">Phosphoprotein</keyword>
<dbReference type="CDD" id="cd00130">
    <property type="entry name" value="PAS"/>
    <property type="match status" value="1"/>
</dbReference>
<dbReference type="SUPFAM" id="SSF55785">
    <property type="entry name" value="PYP-like sensor domain (PAS domain)"/>
    <property type="match status" value="1"/>
</dbReference>
<dbReference type="CDD" id="cd00156">
    <property type="entry name" value="REC"/>
    <property type="match status" value="1"/>
</dbReference>
<reference evidence="5" key="1">
    <citation type="submission" date="2021-06" db="EMBL/GenBank/DDBJ databases">
        <title>Halomicroarcula sp. F24A a new haloarchaeum isolated from saline soil.</title>
        <authorList>
            <person name="Duran-Viseras A."/>
            <person name="Sanchez-Porro C."/>
            <person name="Ventosa A."/>
        </authorList>
    </citation>
    <scope>NUCLEOTIDE SEQUENCE</scope>
    <source>
        <strain evidence="5">F24A</strain>
    </source>
</reference>
<dbReference type="InterPro" id="IPR000014">
    <property type="entry name" value="PAS"/>
</dbReference>